<proteinExistence type="predicted"/>
<keyword evidence="2" id="KW-1185">Reference proteome</keyword>
<reference evidence="2" key="1">
    <citation type="journal article" date="2023" name="Int. J. Syst. Evol. Microbiol.">
        <title>Mesoterricola silvestris gen. nov., sp. nov., Mesoterricola sediminis sp. nov., Geothrix oryzae sp. nov., Geothrix edaphica sp. nov., Geothrix rubra sp. nov., and Geothrix limicola sp. nov., six novel members of Acidobacteriota isolated from soils.</title>
        <authorList>
            <person name="Itoh H."/>
            <person name="Sugisawa Y."/>
            <person name="Mise K."/>
            <person name="Xu Z."/>
            <person name="Kuniyasu M."/>
            <person name="Ushijima N."/>
            <person name="Kawano K."/>
            <person name="Kobayashi E."/>
            <person name="Shiratori Y."/>
            <person name="Masuda Y."/>
            <person name="Senoo K."/>
        </authorList>
    </citation>
    <scope>NUCLEOTIDE SEQUENCE [LARGE SCALE GENOMIC DNA]</scope>
    <source>
        <strain evidence="2">W79</strain>
    </source>
</reference>
<dbReference type="EMBL" id="AP027080">
    <property type="protein sequence ID" value="BDU74197.1"/>
    <property type="molecule type" value="Genomic_DNA"/>
</dbReference>
<dbReference type="RefSeq" id="WP_316412873.1">
    <property type="nucleotide sequence ID" value="NZ_AP027080.1"/>
</dbReference>
<gene>
    <name evidence="1" type="ORF">METEAL_33710</name>
</gene>
<organism evidence="1 2">
    <name type="scientific">Mesoterricola silvestris</name>
    <dbReference type="NCBI Taxonomy" id="2927979"/>
    <lineage>
        <taxon>Bacteria</taxon>
        <taxon>Pseudomonadati</taxon>
        <taxon>Acidobacteriota</taxon>
        <taxon>Holophagae</taxon>
        <taxon>Holophagales</taxon>
        <taxon>Holophagaceae</taxon>
        <taxon>Mesoterricola</taxon>
    </lineage>
</organism>
<dbReference type="InterPro" id="IPR015943">
    <property type="entry name" value="WD40/YVTN_repeat-like_dom_sf"/>
</dbReference>
<evidence type="ECO:0000313" key="2">
    <source>
        <dbReference type="Proteomes" id="UP001238179"/>
    </source>
</evidence>
<dbReference type="SUPFAM" id="SSF63829">
    <property type="entry name" value="Calcium-dependent phosphotriesterase"/>
    <property type="match status" value="1"/>
</dbReference>
<dbReference type="Proteomes" id="UP001238179">
    <property type="component" value="Chromosome"/>
</dbReference>
<evidence type="ECO:0000313" key="1">
    <source>
        <dbReference type="EMBL" id="BDU74197.1"/>
    </source>
</evidence>
<protein>
    <submittedName>
        <fullName evidence="1">Uncharacterized protein</fullName>
    </submittedName>
</protein>
<dbReference type="AlphaFoldDB" id="A0AA48KBC6"/>
<sequence>MLPTFNRRRAALAALAAATVLGAGAYLKIRRDLNRALAAPGRLEAPLQLLPVRAEGPLAERWGGGEVEGVAATETTLATAGAAGLRDEGGEIASALPTLRVACVALWRGRLVAGLEAGGLYLRDGAGWQELVAGFGPLHVRALAETPGGELLIGAREGLFRAAWGARTLRKLDGHSVRAVALGPGGLMLAGGEEGLRRVEPARATLLPTPDPWIEWVGCPGQDVAVVTPLGLARGPLGGALAAVPGGEDATSAAVAGEEVLAAGGGRLLRFGPGRTREDFLPALPRKVLAASGLVFADTDAGLYRRTREGWVLARPRPAALPPGSAHVGALAWLGPRLVAGIFNGGLAVGEARGAEFAWTAVPGSRSWGVNALLPVGGALQVASLRGSARYDGRTLSEAGPEGAAFSLAATRDGVAVGLGQGVLLPGSRLLSAFHGLPGNQALALASGDALFVGTPTGLGAVVGNRVAWRVTAGEGRLPHPWITALALHRGDLFIGTYGGGVARRTAPADQPRALGTFQAFPETAALKVNTGCLAEAAGRLYLGTDGGGLWRLAPDGARFERLRIHLPSPRVTAILEGAGALFVGTDEGLARIPLPIPDEGT</sequence>
<accession>A0AA48KBC6</accession>
<dbReference type="KEGG" id="msil:METEAL_33710"/>
<name>A0AA48KBC6_9BACT</name>
<dbReference type="Gene3D" id="2.130.10.10">
    <property type="entry name" value="YVTN repeat-like/Quinoprotein amine dehydrogenase"/>
    <property type="match status" value="1"/>
</dbReference>